<reference evidence="3 4" key="1">
    <citation type="submission" date="2016-10" db="EMBL/GenBank/DDBJ databases">
        <authorList>
            <person name="de Groot N.N."/>
        </authorList>
    </citation>
    <scope>NUCLEOTIDE SEQUENCE [LARGE SCALE GENOMIC DNA]</scope>
    <source>
        <strain evidence="3 4">AR40</strain>
    </source>
</reference>
<dbReference type="Proteomes" id="UP000182584">
    <property type="component" value="Unassembled WGS sequence"/>
</dbReference>
<organism evidence="3 4">
    <name type="scientific">Butyrivibrio fibrisolvens</name>
    <dbReference type="NCBI Taxonomy" id="831"/>
    <lineage>
        <taxon>Bacteria</taxon>
        <taxon>Bacillati</taxon>
        <taxon>Bacillota</taxon>
        <taxon>Clostridia</taxon>
        <taxon>Lachnospirales</taxon>
        <taxon>Lachnospiraceae</taxon>
        <taxon>Butyrivibrio</taxon>
    </lineage>
</organism>
<feature type="region of interest" description="Disordered" evidence="1">
    <location>
        <begin position="29"/>
        <end position="89"/>
    </location>
</feature>
<feature type="compositionally biased region" description="Acidic residues" evidence="1">
    <location>
        <begin position="67"/>
        <end position="89"/>
    </location>
</feature>
<accession>A0A1H9TLD6</accession>
<proteinExistence type="predicted"/>
<dbReference type="OrthoDB" id="2082990at2"/>
<evidence type="ECO:0000256" key="1">
    <source>
        <dbReference type="SAM" id="MobiDB-lite"/>
    </source>
</evidence>
<evidence type="ECO:0000313" key="3">
    <source>
        <dbReference type="EMBL" id="SER98005.1"/>
    </source>
</evidence>
<keyword evidence="2" id="KW-0732">Signal</keyword>
<feature type="compositionally biased region" description="Acidic residues" evidence="1">
    <location>
        <begin position="35"/>
        <end position="56"/>
    </location>
</feature>
<dbReference type="EMBL" id="FOGJ01000015">
    <property type="protein sequence ID" value="SER98005.1"/>
    <property type="molecule type" value="Genomic_DNA"/>
</dbReference>
<gene>
    <name evidence="3" type="ORF">SAMN04487884_11552</name>
</gene>
<evidence type="ECO:0000256" key="2">
    <source>
        <dbReference type="SAM" id="SignalP"/>
    </source>
</evidence>
<name>A0A1H9TLD6_BUTFI</name>
<dbReference type="AlphaFoldDB" id="A0A1H9TLD6"/>
<dbReference type="RefSeq" id="WP_074756637.1">
    <property type="nucleotide sequence ID" value="NZ_FOGJ01000015.1"/>
</dbReference>
<protein>
    <submittedName>
        <fullName evidence="3">Uncharacterized protein</fullName>
    </submittedName>
</protein>
<feature type="signal peptide" evidence="2">
    <location>
        <begin position="1"/>
        <end position="27"/>
    </location>
</feature>
<sequence>MKKRKLLLCLALSGTFLVSGCSNVDLAMGDKQEEASEDSSQETGNEVEADEADTVDSADNSSKDSSDEANEDDKEGDDADTDSDTEDESSNVDYRVIAFFDEELDSIPVSVVKTGTFDDGEVYSYDIVYDEDIEDSFVDMDRLHIGTFLVKEDEIYLITDTEDDHEEQDFYDYGVLVYAEEDYSDEISGYEIKLHNDGYLCRCSYYDTTVETGYYAEFVFNSDKELTYFRSGYGAEADPIEITTNTDIEDAFSKAKETDRSEEDFTVSYNGFDIGPDTTYQEIIDALGYPEHFEENNNGFVSAEDGYRWELTYPDASERGYNAFDVCIVCVSPSNDPEGPDTYIDFVYFTCPTYRDVAIEDSIYSLVDIYGAPDEIRESSCPGFTEVVYEFDGNELEFTIRPDYTIRFLRIHFAK</sequence>
<feature type="chain" id="PRO_5010169343" evidence="2">
    <location>
        <begin position="28"/>
        <end position="415"/>
    </location>
</feature>
<evidence type="ECO:0000313" key="4">
    <source>
        <dbReference type="Proteomes" id="UP000182584"/>
    </source>
</evidence>
<dbReference type="PROSITE" id="PS51257">
    <property type="entry name" value="PROKAR_LIPOPROTEIN"/>
    <property type="match status" value="1"/>
</dbReference>